<name>D7L6B5_ARALL</name>
<evidence type="ECO:0000256" key="2">
    <source>
        <dbReference type="ARBA" id="ARBA00022884"/>
    </source>
</evidence>
<reference evidence="6" key="4">
    <citation type="journal article" date="2011" name="Nat. Genet.">
        <title>The Arabidopsis lyrata genome sequence and the basis of rapid genome size change.</title>
        <authorList>
            <person name="Hu T.T."/>
            <person name="Pattyn P."/>
            <person name="Bakker E.G."/>
            <person name="Cao J."/>
            <person name="Cheng J.-F."/>
            <person name="Clark R.M."/>
            <person name="Fahlgren N."/>
            <person name="Fawcett J.A."/>
            <person name="Grimwood J."/>
            <person name="Gundlach H."/>
            <person name="Haberer G."/>
            <person name="Hollister J.D."/>
            <person name="Ossowski S."/>
            <person name="Ottilar R.P."/>
            <person name="Salamov A.A."/>
            <person name="Schneeberger K."/>
            <person name="Spannagl M."/>
            <person name="Wang X."/>
            <person name="Yang L."/>
            <person name="Nasrallah M.E."/>
            <person name="Bergelson J."/>
            <person name="Carrington J.C."/>
            <person name="Gaut B.S."/>
            <person name="Schmutz J."/>
            <person name="Mayer K.F.X."/>
            <person name="Van de Peer Y."/>
            <person name="Grigoriev I.V."/>
            <person name="Nordborg M."/>
            <person name="Weigel D."/>
            <person name="Guo Y.-L."/>
        </authorList>
    </citation>
    <scope>NUCLEOTIDE SEQUENCE [LARGE SCALE GENOMIC DNA]</scope>
    <source>
        <strain evidence="6">cv. MN47</strain>
    </source>
</reference>
<dbReference type="eggNOG" id="KOG2049">
    <property type="taxonomic scope" value="Eukaryota"/>
</dbReference>
<protein>
    <submittedName>
        <fullName evidence="5">Uncharacterized protein</fullName>
    </submittedName>
</protein>
<reference evidence="5" key="1">
    <citation type="submission" date="2009-11" db="EMBL/GenBank/DDBJ databases">
        <authorList>
            <consortium name="US DOE Joint Genome Institute (JGI-PGF)"/>
            <person name="Ottilar R."/>
            <person name="Schmutz J."/>
            <person name="Salamov A."/>
            <person name="Cheng J.F."/>
            <person name="Lucas S."/>
            <person name="Pitluck S."/>
            <person name="Gundlach H."/>
            <person name="Guo Y."/>
            <person name="Haberer G."/>
            <person name="Nasrallah J."/>
            <person name="Mayer K.F.X."/>
            <person name="van de Peer Y."/>
            <person name="Weigel D."/>
            <person name="Grigoriev I.V."/>
        </authorList>
    </citation>
    <scope>NUCLEOTIDE SEQUENCE</scope>
</reference>
<sequence>MASLLTSDSDYFTTIVANKYGSKRVQKLLGKSDDVDALFCAAILRGMSLGISWWSRHCDSPRRCL</sequence>
<dbReference type="HOGENOM" id="CLU_2852697_0_0_1"/>
<dbReference type="STRING" id="81972.D7L6B5"/>
<reference evidence="4" key="3">
    <citation type="submission" date="2010-06" db="EMBL/GenBank/DDBJ databases">
        <title>The basis of rapid genome size change in Arabidopsis.</title>
        <authorList>
            <person name="Bakker E."/>
            <person name="Bergelson J."/>
            <person name="Cheng J.F."/>
            <person name="Clark R.M."/>
            <person name="Fawcett J."/>
            <person name="Gaut B."/>
            <person name="Grigoriev I."/>
            <person name="Gundlach H."/>
            <person name="Guo Y."/>
            <person name="Haberer G."/>
            <person name="Hollister J."/>
            <person name="Hu T.T."/>
            <person name="Mayer K.F.X."/>
            <person name="Nasrallah J."/>
            <person name="Nordborg M."/>
            <person name="Otillar R."/>
            <person name="Pattyn P."/>
            <person name="Schmutz J."/>
            <person name="Spannagl M."/>
            <person name="van de Peer Y."/>
            <person name="Wang X."/>
            <person name="Weigel D."/>
            <person name="Yang L."/>
        </authorList>
    </citation>
    <scope>NUCLEOTIDE SEQUENCE</scope>
</reference>
<dbReference type="EMBL" id="GL348757">
    <property type="protein sequence ID" value="EFH39268.1"/>
    <property type="molecule type" value="Genomic_DNA"/>
</dbReference>
<evidence type="ECO:0000313" key="4">
    <source>
        <dbReference type="EMBL" id="EFH39268.1"/>
    </source>
</evidence>
<dbReference type="Proteomes" id="UP000008694">
    <property type="component" value="Unassembled WGS sequence"/>
</dbReference>
<organism evidence="6">
    <name type="scientific">Arabidopsis lyrata subsp. lyrata</name>
    <name type="common">Lyre-leaved rock-cress</name>
    <dbReference type="NCBI Taxonomy" id="81972"/>
    <lineage>
        <taxon>Eukaryota</taxon>
        <taxon>Viridiplantae</taxon>
        <taxon>Streptophyta</taxon>
        <taxon>Embryophyta</taxon>
        <taxon>Tracheophyta</taxon>
        <taxon>Spermatophyta</taxon>
        <taxon>Magnoliopsida</taxon>
        <taxon>eudicotyledons</taxon>
        <taxon>Gunneridae</taxon>
        <taxon>Pentapetalae</taxon>
        <taxon>rosids</taxon>
        <taxon>malvids</taxon>
        <taxon>Brassicales</taxon>
        <taxon>Brassicaceae</taxon>
        <taxon>Camelineae</taxon>
        <taxon>Arabidopsis</taxon>
    </lineage>
</organism>
<dbReference type="EMBL" id="GL348715">
    <property type="protein sequence ID" value="EFH59842.1"/>
    <property type="molecule type" value="Genomic_DNA"/>
</dbReference>
<dbReference type="Gramene" id="scaffold_303096.1">
    <property type="protein sequence ID" value="scaffold_303096.1"/>
    <property type="gene ID" value="scaffold_303096.1"/>
</dbReference>
<reference evidence="5" key="2">
    <citation type="submission" date="2010-06" db="EMBL/GenBank/DDBJ databases">
        <title>The basis of rapid genome size change in Arabidopsis.</title>
        <authorList>
            <consortium name="US DOE Joint Genome Institute (JGI-PGF)"/>
            <person name="Bakker E."/>
            <person name="Bergelson J."/>
            <person name="Cheng J.Fang."/>
            <person name="Clark R.M."/>
            <person name="Fawcett J."/>
            <person name="Gaut B."/>
            <person name="Grigoriev I."/>
            <person name="Gundlach H."/>
            <person name="Guo Y."/>
            <person name="Haberer G."/>
            <person name="Hollister J."/>
            <person name="Hu T.T."/>
            <person name="Mayer K.F.X."/>
            <person name="Nasrallah J."/>
            <person name="Nordborg M."/>
            <person name="Otillar R."/>
            <person name="Pattyn P."/>
            <person name="Schmutz J."/>
            <person name="Spannagl M."/>
            <person name="van de Peer Y."/>
            <person name="Wang X."/>
            <person name="Weigel D."/>
            <person name="Yang L."/>
        </authorList>
    </citation>
    <scope>NUCLEOTIDE SEQUENCE</scope>
</reference>
<gene>
    <name evidence="5" type="ORF">ARALYDRAFT_899126</name>
    <name evidence="4" type="ORF">ARALYDRAFT_920785</name>
</gene>
<evidence type="ECO:0000313" key="5">
    <source>
        <dbReference type="EMBL" id="EFH59842.1"/>
    </source>
</evidence>
<keyword evidence="1" id="KW-0677">Repeat</keyword>
<dbReference type="PROSITE" id="PS50302">
    <property type="entry name" value="PUM"/>
    <property type="match status" value="1"/>
</dbReference>
<evidence type="ECO:0000256" key="3">
    <source>
        <dbReference type="PROSITE-ProRule" id="PRU00317"/>
    </source>
</evidence>
<evidence type="ECO:0000256" key="1">
    <source>
        <dbReference type="ARBA" id="ARBA00022737"/>
    </source>
</evidence>
<feature type="repeat" description="Pumilio" evidence="3">
    <location>
        <begin position="3"/>
        <end position="45"/>
    </location>
</feature>
<evidence type="ECO:0000313" key="6">
    <source>
        <dbReference type="Proteomes" id="UP000008694"/>
    </source>
</evidence>
<accession>D7L6B5</accession>
<dbReference type="GO" id="GO:0003723">
    <property type="term" value="F:RNA binding"/>
    <property type="evidence" value="ECO:0007669"/>
    <property type="project" value="UniProtKB-KW"/>
</dbReference>
<proteinExistence type="predicted"/>
<dbReference type="AlphaFoldDB" id="D7L6B5"/>
<keyword evidence="2" id="KW-0694">RNA-binding</keyword>
<keyword evidence="6" id="KW-1185">Reference proteome</keyword>
<dbReference type="InterPro" id="IPR001313">
    <property type="entry name" value="Pumilio_RNA-bd_rpt"/>
</dbReference>
<dbReference type="Gramene" id="scaffold_5400001.1">
    <property type="protein sequence ID" value="scaffold_5400001.1"/>
    <property type="gene ID" value="scaffold_5400001.1"/>
</dbReference>